<sequence length="215" mass="23511">MKIEIDFMDTKLVSLNFDKKKKSQETENPNEIEILKLLYSTFGKQNVIGCCMFGTFSIISIIVGVLVVYFTSPDPSNVCNFDFKRTMKSSVVSDSDPRAVALGDVNNDHLLDIVAANSGTDTIGVFLSLSNSNFTDQQAYPTGHGSHPTSLVLTDFNNDTYLDVAVANYGTNNIGIFLGNKTGGYAQQKNYALNASRPVFIVAGDFNHDNLVDII</sequence>
<feature type="transmembrane region" description="Helical" evidence="2">
    <location>
        <begin position="46"/>
        <end position="70"/>
    </location>
</feature>
<accession>A0A821V821</accession>
<name>A0A821V821_9BILA</name>
<dbReference type="Pfam" id="PF13517">
    <property type="entry name" value="FG-GAP_3"/>
    <property type="match status" value="1"/>
</dbReference>
<dbReference type="SUPFAM" id="SSF69318">
    <property type="entry name" value="Integrin alpha N-terminal domain"/>
    <property type="match status" value="1"/>
</dbReference>
<organism evidence="3 4">
    <name type="scientific">Rotaria socialis</name>
    <dbReference type="NCBI Taxonomy" id="392032"/>
    <lineage>
        <taxon>Eukaryota</taxon>
        <taxon>Metazoa</taxon>
        <taxon>Spiralia</taxon>
        <taxon>Gnathifera</taxon>
        <taxon>Rotifera</taxon>
        <taxon>Eurotatoria</taxon>
        <taxon>Bdelloidea</taxon>
        <taxon>Philodinida</taxon>
        <taxon>Philodinidae</taxon>
        <taxon>Rotaria</taxon>
    </lineage>
</organism>
<evidence type="ECO:0008006" key="5">
    <source>
        <dbReference type="Google" id="ProtNLM"/>
    </source>
</evidence>
<evidence type="ECO:0000313" key="3">
    <source>
        <dbReference type="EMBL" id="CAF4903934.1"/>
    </source>
</evidence>
<protein>
    <recommendedName>
        <fullName evidence="5">VCBS repeat-containing protein</fullName>
    </recommendedName>
</protein>
<gene>
    <name evidence="3" type="ORF">QYT958_LOCUS30888</name>
</gene>
<reference evidence="3" key="1">
    <citation type="submission" date="2021-02" db="EMBL/GenBank/DDBJ databases">
        <authorList>
            <person name="Nowell W R."/>
        </authorList>
    </citation>
    <scope>NUCLEOTIDE SEQUENCE</scope>
</reference>
<keyword evidence="2" id="KW-1133">Transmembrane helix</keyword>
<dbReference type="InterPro" id="IPR028994">
    <property type="entry name" value="Integrin_alpha_N"/>
</dbReference>
<keyword evidence="1" id="KW-0732">Signal</keyword>
<feature type="non-terminal residue" evidence="3">
    <location>
        <position position="1"/>
    </location>
</feature>
<dbReference type="Proteomes" id="UP000663848">
    <property type="component" value="Unassembled WGS sequence"/>
</dbReference>
<evidence type="ECO:0000256" key="2">
    <source>
        <dbReference type="SAM" id="Phobius"/>
    </source>
</evidence>
<dbReference type="Gene3D" id="2.130.10.130">
    <property type="entry name" value="Integrin alpha, N-terminal"/>
    <property type="match status" value="1"/>
</dbReference>
<evidence type="ECO:0000256" key="1">
    <source>
        <dbReference type="ARBA" id="ARBA00022729"/>
    </source>
</evidence>
<dbReference type="PANTHER" id="PTHR46580">
    <property type="entry name" value="SENSOR KINASE-RELATED"/>
    <property type="match status" value="1"/>
</dbReference>
<evidence type="ECO:0000313" key="4">
    <source>
        <dbReference type="Proteomes" id="UP000663848"/>
    </source>
</evidence>
<dbReference type="EMBL" id="CAJOBR010011826">
    <property type="protein sequence ID" value="CAF4903934.1"/>
    <property type="molecule type" value="Genomic_DNA"/>
</dbReference>
<keyword evidence="2" id="KW-0472">Membrane</keyword>
<proteinExistence type="predicted"/>
<comment type="caution">
    <text evidence="3">The sequence shown here is derived from an EMBL/GenBank/DDBJ whole genome shotgun (WGS) entry which is preliminary data.</text>
</comment>
<keyword evidence="2" id="KW-0812">Transmembrane</keyword>
<dbReference type="InterPro" id="IPR013517">
    <property type="entry name" value="FG-GAP"/>
</dbReference>
<dbReference type="AlphaFoldDB" id="A0A821V821"/>